<evidence type="ECO:0000256" key="2">
    <source>
        <dbReference type="ARBA" id="ARBA00022598"/>
    </source>
</evidence>
<evidence type="ECO:0000259" key="8">
    <source>
        <dbReference type="Pfam" id="PF01171"/>
    </source>
</evidence>
<dbReference type="InterPro" id="IPR012795">
    <property type="entry name" value="tRNA_Ile_lys_synt_N"/>
</dbReference>
<sequence>MGQHAAFDRAIAAFAPRLPLAVAFSGGADSTALLLACAQRWPGQVRALHVHHGLQAAADDFERHCAELCRRWNIPLAVRRVDARPAPGQSPEDAARQARYAALGALTRTEGPLPPARTMALAQHADDQVETLLLALSRGAGVAGLAAMPARWERSDAPGLVWERPLLRVPGAQLRDWLRARGEAWIEDPTNAEARYLRNRIRQQLLPALEQVFPQFRSTFARSCAHAAQAAELLRGLAESDLAAVGVPPRIAALRALEPARQANLLRHWLRECHGTTPSTAQLDELQAQIAACNTRGHRIHLKVGGGHVVREGEVLACYNPPVLDHPFRQDAAAPPGRRPAQ</sequence>
<dbReference type="NCBIfam" id="TIGR02432">
    <property type="entry name" value="lysidine_TilS_N"/>
    <property type="match status" value="1"/>
</dbReference>
<evidence type="ECO:0000256" key="7">
    <source>
        <dbReference type="HAMAP-Rule" id="MF_01161"/>
    </source>
</evidence>
<comment type="function">
    <text evidence="7">Ligates lysine onto the cytidine present at position 34 of the AUA codon-specific tRNA(Ile) that contains the anticodon CAU, in an ATP-dependent manner. Cytidine is converted to lysidine, thus changing the amino acid specificity of the tRNA from methionine to isoleucine.</text>
</comment>
<evidence type="ECO:0000313" key="11">
    <source>
        <dbReference type="Proteomes" id="UP000246483"/>
    </source>
</evidence>
<dbReference type="RefSeq" id="WP_019374628.1">
    <property type="nucleotide sequence ID" value="NZ_ALEE01000590.1"/>
</dbReference>
<dbReference type="GO" id="GO:0006400">
    <property type="term" value="P:tRNA modification"/>
    <property type="evidence" value="ECO:0007669"/>
    <property type="project" value="UniProtKB-UniRule"/>
</dbReference>
<accession>A0A317R916</accession>
<comment type="domain">
    <text evidence="7">The N-terminal region contains the highly conserved SGGXDS motif, predicted to be a P-loop motif involved in ATP binding.</text>
</comment>
<dbReference type="Pfam" id="PF01171">
    <property type="entry name" value="ATP_bind_3"/>
    <property type="match status" value="1"/>
</dbReference>
<feature type="domain" description="tRNA(Ile)-lysidine/2-thiocytidine synthase N-terminal" evidence="8">
    <location>
        <begin position="21"/>
        <end position="204"/>
    </location>
</feature>
<gene>
    <name evidence="7" type="primary">tilS</name>
    <name evidence="10" type="ORF">DFR36_107113</name>
</gene>
<dbReference type="CDD" id="cd01992">
    <property type="entry name" value="TilS_N"/>
    <property type="match status" value="1"/>
</dbReference>
<name>A0A317R916_9BURK</name>
<dbReference type="Gene3D" id="3.40.50.620">
    <property type="entry name" value="HUPs"/>
    <property type="match status" value="1"/>
</dbReference>
<keyword evidence="11" id="KW-1185">Reference proteome</keyword>
<dbReference type="EMBL" id="QGUB01000007">
    <property type="protein sequence ID" value="PWW44647.1"/>
    <property type="molecule type" value="Genomic_DNA"/>
</dbReference>
<proteinExistence type="inferred from homology"/>
<dbReference type="Pfam" id="PF09179">
    <property type="entry name" value="TilS"/>
    <property type="match status" value="1"/>
</dbReference>
<feature type="domain" description="tRNA(Ile)-lysidine synthase substrate-binding" evidence="9">
    <location>
        <begin position="251"/>
        <end position="312"/>
    </location>
</feature>
<keyword evidence="3 7" id="KW-0819">tRNA processing</keyword>
<evidence type="ECO:0000313" key="10">
    <source>
        <dbReference type="EMBL" id="PWW44647.1"/>
    </source>
</evidence>
<comment type="similarity">
    <text evidence="7">Belongs to the tRNA(Ile)-lysidine synthase family.</text>
</comment>
<dbReference type="GO" id="GO:0005737">
    <property type="term" value="C:cytoplasm"/>
    <property type="evidence" value="ECO:0007669"/>
    <property type="project" value="UniProtKB-SubCell"/>
</dbReference>
<keyword evidence="4 7" id="KW-0547">Nucleotide-binding</keyword>
<keyword evidence="5 7" id="KW-0067">ATP-binding</keyword>
<evidence type="ECO:0000256" key="1">
    <source>
        <dbReference type="ARBA" id="ARBA00022490"/>
    </source>
</evidence>
<feature type="binding site" evidence="7">
    <location>
        <begin position="25"/>
        <end position="30"/>
    </location>
    <ligand>
        <name>ATP</name>
        <dbReference type="ChEBI" id="CHEBI:30616"/>
    </ligand>
</feature>
<dbReference type="OrthoDB" id="9807403at2"/>
<evidence type="ECO:0000256" key="3">
    <source>
        <dbReference type="ARBA" id="ARBA00022694"/>
    </source>
</evidence>
<dbReference type="InterPro" id="IPR015262">
    <property type="entry name" value="tRNA_Ile_lys_synt_subst-bd"/>
</dbReference>
<comment type="caution">
    <text evidence="10">The sequence shown here is derived from an EMBL/GenBank/DDBJ whole genome shotgun (WGS) entry which is preliminary data.</text>
</comment>
<organism evidence="10 11">
    <name type="scientific">Melaminivora alkalimesophila</name>
    <dbReference type="NCBI Taxonomy" id="1165852"/>
    <lineage>
        <taxon>Bacteria</taxon>
        <taxon>Pseudomonadati</taxon>
        <taxon>Pseudomonadota</taxon>
        <taxon>Betaproteobacteria</taxon>
        <taxon>Burkholderiales</taxon>
        <taxon>Comamonadaceae</taxon>
        <taxon>Melaminivora</taxon>
    </lineage>
</organism>
<dbReference type="SUPFAM" id="SSF52402">
    <property type="entry name" value="Adenine nucleotide alpha hydrolases-like"/>
    <property type="match status" value="1"/>
</dbReference>
<keyword evidence="2 7" id="KW-0436">Ligase</keyword>
<reference evidence="10 11" key="1">
    <citation type="submission" date="2018-05" db="EMBL/GenBank/DDBJ databases">
        <title>Genomic Encyclopedia of Type Strains, Phase IV (KMG-IV): sequencing the most valuable type-strain genomes for metagenomic binning, comparative biology and taxonomic classification.</title>
        <authorList>
            <person name="Goeker M."/>
        </authorList>
    </citation>
    <scope>NUCLEOTIDE SEQUENCE [LARGE SCALE GENOMIC DNA]</scope>
    <source>
        <strain evidence="10 11">DSM 26006</strain>
    </source>
</reference>
<evidence type="ECO:0000256" key="6">
    <source>
        <dbReference type="ARBA" id="ARBA00048539"/>
    </source>
</evidence>
<dbReference type="PANTHER" id="PTHR43033">
    <property type="entry name" value="TRNA(ILE)-LYSIDINE SYNTHASE-RELATED"/>
    <property type="match status" value="1"/>
</dbReference>
<comment type="catalytic activity">
    <reaction evidence="6 7">
        <text>cytidine(34) in tRNA(Ile2) + L-lysine + ATP = lysidine(34) in tRNA(Ile2) + AMP + diphosphate + H(+)</text>
        <dbReference type="Rhea" id="RHEA:43744"/>
        <dbReference type="Rhea" id="RHEA-COMP:10625"/>
        <dbReference type="Rhea" id="RHEA-COMP:10670"/>
        <dbReference type="ChEBI" id="CHEBI:15378"/>
        <dbReference type="ChEBI" id="CHEBI:30616"/>
        <dbReference type="ChEBI" id="CHEBI:32551"/>
        <dbReference type="ChEBI" id="CHEBI:33019"/>
        <dbReference type="ChEBI" id="CHEBI:82748"/>
        <dbReference type="ChEBI" id="CHEBI:83665"/>
        <dbReference type="ChEBI" id="CHEBI:456215"/>
        <dbReference type="EC" id="6.3.4.19"/>
    </reaction>
</comment>
<dbReference type="Proteomes" id="UP000246483">
    <property type="component" value="Unassembled WGS sequence"/>
</dbReference>
<dbReference type="GO" id="GO:0005524">
    <property type="term" value="F:ATP binding"/>
    <property type="evidence" value="ECO:0007669"/>
    <property type="project" value="UniProtKB-UniRule"/>
</dbReference>
<comment type="subcellular location">
    <subcellularLocation>
        <location evidence="7">Cytoplasm</location>
    </subcellularLocation>
</comment>
<evidence type="ECO:0000256" key="4">
    <source>
        <dbReference type="ARBA" id="ARBA00022741"/>
    </source>
</evidence>
<dbReference type="PANTHER" id="PTHR43033:SF1">
    <property type="entry name" value="TRNA(ILE)-LYSIDINE SYNTHASE-RELATED"/>
    <property type="match status" value="1"/>
</dbReference>
<evidence type="ECO:0000259" key="9">
    <source>
        <dbReference type="Pfam" id="PF09179"/>
    </source>
</evidence>
<dbReference type="HAMAP" id="MF_01161">
    <property type="entry name" value="tRNA_Ile_lys_synt"/>
    <property type="match status" value="1"/>
</dbReference>
<dbReference type="AlphaFoldDB" id="A0A317R916"/>
<dbReference type="GO" id="GO:0032267">
    <property type="term" value="F:tRNA(Ile)-lysidine synthase activity"/>
    <property type="evidence" value="ECO:0007669"/>
    <property type="project" value="UniProtKB-EC"/>
</dbReference>
<dbReference type="InterPro" id="IPR014729">
    <property type="entry name" value="Rossmann-like_a/b/a_fold"/>
</dbReference>
<dbReference type="InterPro" id="IPR012094">
    <property type="entry name" value="tRNA_Ile_lys_synt"/>
</dbReference>
<keyword evidence="1 7" id="KW-0963">Cytoplasm</keyword>
<protein>
    <recommendedName>
        <fullName evidence="7">tRNA(Ile)-lysidine synthase</fullName>
        <ecNumber evidence="7">6.3.4.19</ecNumber>
    </recommendedName>
    <alternativeName>
        <fullName evidence="7">tRNA(Ile)-2-lysyl-cytidine synthase</fullName>
    </alternativeName>
    <alternativeName>
        <fullName evidence="7">tRNA(Ile)-lysidine synthetase</fullName>
    </alternativeName>
</protein>
<dbReference type="InterPro" id="IPR011063">
    <property type="entry name" value="TilS/TtcA_N"/>
</dbReference>
<dbReference type="EC" id="6.3.4.19" evidence="7"/>
<evidence type="ECO:0000256" key="5">
    <source>
        <dbReference type="ARBA" id="ARBA00022840"/>
    </source>
</evidence>
<dbReference type="Gene3D" id="1.20.59.20">
    <property type="match status" value="1"/>
</dbReference>
<dbReference type="SUPFAM" id="SSF82829">
    <property type="entry name" value="MesJ substrate recognition domain-like"/>
    <property type="match status" value="1"/>
</dbReference>